<evidence type="ECO:0000313" key="1">
    <source>
        <dbReference type="EMBL" id="CBY31825.1"/>
    </source>
</evidence>
<dbReference type="AlphaFoldDB" id="E4Y875"/>
<gene>
    <name evidence="1" type="ORF">GSOID_T00029039001</name>
</gene>
<sequence>SQRKMRARGRLPTRPIVRKGDCFLGPKIYTKKQAIIFLTGTENIDGTVLKPSLFTVQPTYSAKNFWVIAKIEDQTYWFSPRCNNLKRDYREHNDLEYPYRIRLNCNNQKICKSKMNLFLKSIDENSANFFKNENFKLGPMEEATENHFLNCAVKDSWKNALIAYSRANHKENRVAMDPVKQRFVLAKIYKEYEFDEKTKQAIFPKKEINIIRSSSYGFEKKLRNELLEESEKQKDKTQESGPFLLGNVESLVVKKEEKKRIVYTSSTLKELLVVNEEQKDIVYQSDALKELKEKFNLTLLPVSVEPCANSEPVSIPSMVTLEVQGHVEKQTLKMQEEEIKDSEEIGGQVEEETYKIEPVADTAPVLLDTMVTQEDIKFEETGSQPALDIIEDIENEGDDDEDDFFVGNIDDKASTPERVREAINHMSTGISIKESLAASPLHILKPHPVRSHEQYLDDIHGTPLNPSIFTVIPGSTNNLSFLIKIGPSGYWFRPRISTKFMKSEDPEFPYVMRVACCSQPGFKIPGAGF</sequence>
<name>E4Y875_OIKDI</name>
<organism evidence="1">
    <name type="scientific">Oikopleura dioica</name>
    <name type="common">Tunicate</name>
    <dbReference type="NCBI Taxonomy" id="34765"/>
    <lineage>
        <taxon>Eukaryota</taxon>
        <taxon>Metazoa</taxon>
        <taxon>Chordata</taxon>
        <taxon>Tunicata</taxon>
        <taxon>Appendicularia</taxon>
        <taxon>Copelata</taxon>
        <taxon>Oikopleuridae</taxon>
        <taxon>Oikopleura</taxon>
    </lineage>
</organism>
<dbReference type="EMBL" id="FN654319">
    <property type="protein sequence ID" value="CBY31825.1"/>
    <property type="molecule type" value="Genomic_DNA"/>
</dbReference>
<dbReference type="Proteomes" id="UP000011014">
    <property type="component" value="Unassembled WGS sequence"/>
</dbReference>
<protein>
    <submittedName>
        <fullName evidence="1">Uncharacterized protein</fullName>
    </submittedName>
</protein>
<feature type="non-terminal residue" evidence="1">
    <location>
        <position position="1"/>
    </location>
</feature>
<accession>E4Y875</accession>
<reference evidence="1" key="1">
    <citation type="journal article" date="2010" name="Science">
        <title>Plasticity of animal genome architecture unmasked by rapid evolution of a pelagic tunicate.</title>
        <authorList>
            <person name="Denoeud F."/>
            <person name="Henriet S."/>
            <person name="Mungpakdee S."/>
            <person name="Aury J.M."/>
            <person name="Da Silva C."/>
            <person name="Brinkmann H."/>
            <person name="Mikhaleva J."/>
            <person name="Olsen L.C."/>
            <person name="Jubin C."/>
            <person name="Canestro C."/>
            <person name="Bouquet J.M."/>
            <person name="Danks G."/>
            <person name="Poulain J."/>
            <person name="Campsteijn C."/>
            <person name="Adamski M."/>
            <person name="Cross I."/>
            <person name="Yadetie F."/>
            <person name="Muffato M."/>
            <person name="Louis A."/>
            <person name="Butcher S."/>
            <person name="Tsagkogeorga G."/>
            <person name="Konrad A."/>
            <person name="Singh S."/>
            <person name="Jensen M.F."/>
            <person name="Cong E.H."/>
            <person name="Eikeseth-Otteraa H."/>
            <person name="Noel B."/>
            <person name="Anthouard V."/>
            <person name="Porcel B.M."/>
            <person name="Kachouri-Lafond R."/>
            <person name="Nishino A."/>
            <person name="Ugolini M."/>
            <person name="Chourrout P."/>
            <person name="Nishida H."/>
            <person name="Aasland R."/>
            <person name="Huzurbazar S."/>
            <person name="Westhof E."/>
            <person name="Delsuc F."/>
            <person name="Lehrach H."/>
            <person name="Reinhardt R."/>
            <person name="Weissenbach J."/>
            <person name="Roy S.W."/>
            <person name="Artiguenave F."/>
            <person name="Postlethwait J.H."/>
            <person name="Manak J.R."/>
            <person name="Thompson E.M."/>
            <person name="Jaillon O."/>
            <person name="Du Pasquier L."/>
            <person name="Boudinot P."/>
            <person name="Liberles D.A."/>
            <person name="Volff J.N."/>
            <person name="Philippe H."/>
            <person name="Lenhard B."/>
            <person name="Roest Crollius H."/>
            <person name="Wincker P."/>
            <person name="Chourrout D."/>
        </authorList>
    </citation>
    <scope>NUCLEOTIDE SEQUENCE [LARGE SCALE GENOMIC DNA]</scope>
</reference>
<proteinExistence type="predicted"/>